<evidence type="ECO:0000313" key="1">
    <source>
        <dbReference type="EMBL" id="KAA6371391.1"/>
    </source>
</evidence>
<comment type="caution">
    <text evidence="1">The sequence shown here is derived from an EMBL/GenBank/DDBJ whole genome shotgun (WGS) entry which is preliminary data.</text>
</comment>
<gene>
    <name evidence="1" type="ORF">EZS28_033082</name>
</gene>
<evidence type="ECO:0000313" key="2">
    <source>
        <dbReference type="Proteomes" id="UP000324800"/>
    </source>
</evidence>
<dbReference type="Proteomes" id="UP000324800">
    <property type="component" value="Unassembled WGS sequence"/>
</dbReference>
<dbReference type="EMBL" id="SNRW01014513">
    <property type="protein sequence ID" value="KAA6371391.1"/>
    <property type="molecule type" value="Genomic_DNA"/>
</dbReference>
<feature type="non-terminal residue" evidence="1">
    <location>
        <position position="314"/>
    </location>
</feature>
<proteinExistence type="predicted"/>
<reference evidence="1 2" key="1">
    <citation type="submission" date="2019-03" db="EMBL/GenBank/DDBJ databases">
        <title>Single cell metagenomics reveals metabolic interactions within the superorganism composed of flagellate Streblomastix strix and complex community of Bacteroidetes bacteria on its surface.</title>
        <authorList>
            <person name="Treitli S.C."/>
            <person name="Kolisko M."/>
            <person name="Husnik F."/>
            <person name="Keeling P."/>
            <person name="Hampl V."/>
        </authorList>
    </citation>
    <scope>NUCLEOTIDE SEQUENCE [LARGE SCALE GENOMIC DNA]</scope>
    <source>
        <strain evidence="1">ST1C</strain>
    </source>
</reference>
<evidence type="ECO:0008006" key="3">
    <source>
        <dbReference type="Google" id="ProtNLM"/>
    </source>
</evidence>
<sequence>MQSGTTNANGGIINVNLGTSSNMLEIESCNFIGCVSLSKGGAIYALINNGAQVTISNSLFSLCESTNGGGIFVTMNGNSILYLDSLCSLTDCKSSSQGGGIYAEIVGSTSQLILDKEIQFERCESNIGGGLLIYLPTGADYELCKLKFIYCHSSNSGGGIYNTYTNGGMMTLRELSFTNCSSNINGGGYCVQFSELNCILEIIDSNITDCSSEQCGGGIYAVFKQLGSIIISGESRFKNCSAVDGGGIYALINTGSILQVENQCSFSECKTNGASGRGGGILAQITGSDSSFILQEGIQFEECSSNDGGALWIT</sequence>
<organism evidence="1 2">
    <name type="scientific">Streblomastix strix</name>
    <dbReference type="NCBI Taxonomy" id="222440"/>
    <lineage>
        <taxon>Eukaryota</taxon>
        <taxon>Metamonada</taxon>
        <taxon>Preaxostyla</taxon>
        <taxon>Oxymonadida</taxon>
        <taxon>Streblomastigidae</taxon>
        <taxon>Streblomastix</taxon>
    </lineage>
</organism>
<accession>A0A5J4UMY6</accession>
<dbReference type="AlphaFoldDB" id="A0A5J4UMY6"/>
<protein>
    <recommendedName>
        <fullName evidence="3">Right handed beta helix domain-containing protein</fullName>
    </recommendedName>
</protein>
<name>A0A5J4UMY6_9EUKA</name>